<protein>
    <recommendedName>
        <fullName evidence="4">Porin</fullName>
    </recommendedName>
</protein>
<dbReference type="Gene3D" id="2.40.160.20">
    <property type="match status" value="1"/>
</dbReference>
<name>A0A5Q6PEP8_VIBCL</name>
<evidence type="ECO:0000313" key="3">
    <source>
        <dbReference type="Proteomes" id="UP000323225"/>
    </source>
</evidence>
<feature type="signal peptide" evidence="1">
    <location>
        <begin position="1"/>
        <end position="21"/>
    </location>
</feature>
<proteinExistence type="predicted"/>
<feature type="chain" id="PRO_5030722888" description="Porin" evidence="1">
    <location>
        <begin position="22"/>
        <end position="192"/>
    </location>
</feature>
<sequence>MKIKILPILAGMALTASCAQASEWESFINSDDVYIKFGGWSKHVTESFDKYEYNESHNGIGLEWTFFKSENKKHNLSLGYFHMKDSFDMDNKQGGIIYTYKPDTGYYILDNTNYNLALMVMERGWIHRSKPHYNHYYFTTEVDTVPLPYLTYNITDYLNVDIMYIPQFDEAMPKSTFFIRGGFKLNKINDWL</sequence>
<comment type="caution">
    <text evidence="2">The sequence shown here is derived from an EMBL/GenBank/DDBJ whole genome shotgun (WGS) entry which is preliminary data.</text>
</comment>
<dbReference type="PROSITE" id="PS51257">
    <property type="entry name" value="PROKAR_LIPOPROTEIN"/>
    <property type="match status" value="1"/>
</dbReference>
<evidence type="ECO:0008006" key="4">
    <source>
        <dbReference type="Google" id="ProtNLM"/>
    </source>
</evidence>
<dbReference type="Proteomes" id="UP000323225">
    <property type="component" value="Unassembled WGS sequence"/>
</dbReference>
<reference evidence="2 3" key="1">
    <citation type="submission" date="2019-09" db="EMBL/GenBank/DDBJ databases">
        <authorList>
            <person name="Kritzky A."/>
            <person name="Schelkanova E.Y."/>
            <person name="Alkhova Z.V."/>
            <person name="Smirnova N.I."/>
        </authorList>
    </citation>
    <scope>NUCLEOTIDE SEQUENCE [LARGE SCALE GENOMIC DNA]</scope>
    <source>
        <strain evidence="2 3">M1526</strain>
    </source>
</reference>
<evidence type="ECO:0000313" key="2">
    <source>
        <dbReference type="EMBL" id="KAA1253333.1"/>
    </source>
</evidence>
<organism evidence="2 3">
    <name type="scientific">Vibrio cholerae</name>
    <dbReference type="NCBI Taxonomy" id="666"/>
    <lineage>
        <taxon>Bacteria</taxon>
        <taxon>Pseudomonadati</taxon>
        <taxon>Pseudomonadota</taxon>
        <taxon>Gammaproteobacteria</taxon>
        <taxon>Vibrionales</taxon>
        <taxon>Vibrionaceae</taxon>
        <taxon>Vibrio</taxon>
    </lineage>
</organism>
<gene>
    <name evidence="2" type="ORF">F0M16_18335</name>
</gene>
<dbReference type="AlphaFoldDB" id="A0A5Q6PEP8"/>
<keyword evidence="1" id="KW-0732">Signal</keyword>
<evidence type="ECO:0000256" key="1">
    <source>
        <dbReference type="SAM" id="SignalP"/>
    </source>
</evidence>
<accession>A0A5Q6PEP8</accession>
<dbReference type="EMBL" id="VUAA01000023">
    <property type="protein sequence ID" value="KAA1253333.1"/>
    <property type="molecule type" value="Genomic_DNA"/>
</dbReference>